<dbReference type="GO" id="GO:0015074">
    <property type="term" value="P:DNA integration"/>
    <property type="evidence" value="ECO:0007669"/>
    <property type="project" value="InterPro"/>
</dbReference>
<dbReference type="PROSITE" id="PS51898">
    <property type="entry name" value="TYR_RECOMBINASE"/>
    <property type="match status" value="1"/>
</dbReference>
<dbReference type="GeneID" id="26646969"/>
<dbReference type="GO" id="GO:0044826">
    <property type="term" value="P:viral genome integration into host DNA"/>
    <property type="evidence" value="ECO:0007669"/>
    <property type="project" value="UniProtKB-KW"/>
</dbReference>
<dbReference type="OrthoDB" id="10466at10239"/>
<dbReference type="GO" id="GO:0016740">
    <property type="term" value="F:transferase activity"/>
    <property type="evidence" value="ECO:0007669"/>
    <property type="project" value="UniProtKB-KW"/>
</dbReference>
<dbReference type="GO" id="GO:0006310">
    <property type="term" value="P:DNA recombination"/>
    <property type="evidence" value="ECO:0007669"/>
    <property type="project" value="UniProtKB-KW"/>
</dbReference>
<dbReference type="InterPro" id="IPR013762">
    <property type="entry name" value="Integrase-like_cat_sf"/>
</dbReference>
<feature type="domain" description="Tyr recombinase" evidence="7">
    <location>
        <begin position="3"/>
        <end position="195"/>
    </location>
</feature>
<dbReference type="RefSeq" id="YP_009208406.1">
    <property type="nucleotide sequence ID" value="NC_028905.1"/>
</dbReference>
<dbReference type="Pfam" id="PF00589">
    <property type="entry name" value="Phage_integrase"/>
    <property type="match status" value="1"/>
</dbReference>
<dbReference type="InterPro" id="IPR002104">
    <property type="entry name" value="Integrase_catalytic"/>
</dbReference>
<dbReference type="SUPFAM" id="SSF56349">
    <property type="entry name" value="DNA breaking-rejoining enzymes"/>
    <property type="match status" value="1"/>
</dbReference>
<evidence type="ECO:0000313" key="8">
    <source>
        <dbReference type="EMBL" id="CEK40327.1"/>
    </source>
</evidence>
<keyword evidence="6" id="KW-1160">Virus entry into host cell</keyword>
<dbReference type="InterPro" id="IPR011010">
    <property type="entry name" value="DNA_brk_join_enz"/>
</dbReference>
<dbReference type="EMBL" id="LN681535">
    <property type="protein sequence ID" value="CEK40327.1"/>
    <property type="molecule type" value="Genomic_DNA"/>
</dbReference>
<evidence type="ECO:0000256" key="6">
    <source>
        <dbReference type="ARBA" id="ARBA00023195"/>
    </source>
</evidence>
<organism evidence="8 9">
    <name type="scientific">Clostridium phage phiCD111</name>
    <dbReference type="NCBI Taxonomy" id="1582150"/>
    <lineage>
        <taxon>Viruses</taxon>
        <taxon>Duplodnaviria</taxon>
        <taxon>Heunggongvirae</taxon>
        <taxon>Uroviricota</taxon>
        <taxon>Caudoviricetes</taxon>
        <taxon>Leicestervirus</taxon>
        <taxon>Leicestervirus CD111</taxon>
    </lineage>
</organism>
<keyword evidence="9" id="KW-1185">Reference proteome</keyword>
<dbReference type="KEGG" id="vg:26646969"/>
<keyword evidence="5" id="KW-0233">DNA recombination</keyword>
<evidence type="ECO:0000256" key="4">
    <source>
        <dbReference type="ARBA" id="ARBA00022801"/>
    </source>
</evidence>
<keyword evidence="3" id="KW-0808">Transferase</keyword>
<dbReference type="InterPro" id="IPR050090">
    <property type="entry name" value="Tyrosine_recombinase_XerCD"/>
</dbReference>
<dbReference type="Gene3D" id="1.10.443.10">
    <property type="entry name" value="Intergrase catalytic core"/>
    <property type="match status" value="1"/>
</dbReference>
<proteinExistence type="inferred from homology"/>
<accession>A0A0A8WE94</accession>
<name>A0A0A8WE94_9CAUD</name>
<keyword evidence="6" id="KW-0229">DNA integration</keyword>
<comment type="similarity">
    <text evidence="1">Belongs to the 'phage' integrase family.</text>
</comment>
<keyword evidence="4" id="KW-0378">Hydrolase</keyword>
<evidence type="ECO:0000256" key="2">
    <source>
        <dbReference type="ARBA" id="ARBA00016082"/>
    </source>
</evidence>
<sequence>MGSKKPANPVKDKRMVLNIQEYLKEKNIRDYVLFVLGIGTGYRAGDLVKLQVRDVRNAIDEGYFLIMESKKEKTKNIRKKNKKPRKAPIVPNLERVLKSYIRDKKDYEYMFPSRQKSVTPYIGVERVTVILKEAGRYFGLKHITAHSMRKTYAYTIYEESGFDIIRVKEMLGHSSIEETKAYLGLNEEQYQEYSMFLNDLIG</sequence>
<protein>
    <recommendedName>
        <fullName evidence="2">Integrase</fullName>
    </recommendedName>
</protein>
<dbReference type="PANTHER" id="PTHR30349">
    <property type="entry name" value="PHAGE INTEGRASE-RELATED"/>
    <property type="match status" value="1"/>
</dbReference>
<evidence type="ECO:0000256" key="5">
    <source>
        <dbReference type="ARBA" id="ARBA00023172"/>
    </source>
</evidence>
<evidence type="ECO:0000259" key="7">
    <source>
        <dbReference type="PROSITE" id="PS51898"/>
    </source>
</evidence>
<dbReference type="Proteomes" id="UP000030729">
    <property type="component" value="Genome"/>
</dbReference>
<evidence type="ECO:0000313" key="9">
    <source>
        <dbReference type="Proteomes" id="UP000030729"/>
    </source>
</evidence>
<keyword evidence="6" id="KW-1179">Viral genome integration</keyword>
<dbReference type="GO" id="GO:0016787">
    <property type="term" value="F:hydrolase activity"/>
    <property type="evidence" value="ECO:0007669"/>
    <property type="project" value="UniProtKB-KW"/>
</dbReference>
<dbReference type="GO" id="GO:0003677">
    <property type="term" value="F:DNA binding"/>
    <property type="evidence" value="ECO:0007669"/>
    <property type="project" value="InterPro"/>
</dbReference>
<gene>
    <name evidence="8" type="ORF">PHICD111_20051</name>
</gene>
<evidence type="ECO:0000256" key="3">
    <source>
        <dbReference type="ARBA" id="ARBA00022679"/>
    </source>
</evidence>
<evidence type="ECO:0000256" key="1">
    <source>
        <dbReference type="ARBA" id="ARBA00008857"/>
    </source>
</evidence>
<reference evidence="8 9" key="1">
    <citation type="submission" date="2014-12" db="EMBL/GenBank/DDBJ databases">
        <title>Whole Genome Sequence and Molecular Characterization of Siphoviridae / Myoviridae Phage Infecting Clostridium difficile.</title>
        <authorList>
            <person name="Monot M."/>
        </authorList>
    </citation>
    <scope>NUCLEOTIDE SEQUENCE [LARGE SCALE GENOMIC DNA]</scope>
</reference>
<dbReference type="GO" id="GO:0075713">
    <property type="term" value="P:establishment of integrated proviral latency"/>
    <property type="evidence" value="ECO:0007669"/>
    <property type="project" value="UniProtKB-KW"/>
</dbReference>
<dbReference type="PANTHER" id="PTHR30349:SF82">
    <property type="entry name" value="INTEGRASE_RECOMBINASE YOEC-RELATED"/>
    <property type="match status" value="1"/>
</dbReference>